<evidence type="ECO:0000256" key="1">
    <source>
        <dbReference type="ARBA" id="ARBA00022714"/>
    </source>
</evidence>
<evidence type="ECO:0000256" key="4">
    <source>
        <dbReference type="ARBA" id="ARBA00023014"/>
    </source>
</evidence>
<feature type="region of interest" description="Disordered" evidence="6">
    <location>
        <begin position="201"/>
        <end position="234"/>
    </location>
</feature>
<organism evidence="8">
    <name type="scientific">Chlamydomonas leiostraca</name>
    <dbReference type="NCBI Taxonomy" id="1034604"/>
    <lineage>
        <taxon>Eukaryota</taxon>
        <taxon>Viridiplantae</taxon>
        <taxon>Chlorophyta</taxon>
        <taxon>core chlorophytes</taxon>
        <taxon>Chlorophyceae</taxon>
        <taxon>CS clade</taxon>
        <taxon>Chlamydomonadales</taxon>
        <taxon>Chlamydomonadaceae</taxon>
        <taxon>Chlamydomonas</taxon>
    </lineage>
</organism>
<dbReference type="Pfam" id="PF22543">
    <property type="entry name" value="Rieske_4"/>
    <property type="match status" value="1"/>
</dbReference>
<dbReference type="CDD" id="cd03467">
    <property type="entry name" value="Rieske"/>
    <property type="match status" value="1"/>
</dbReference>
<sequence length="234" mass="24466">MFASCCGDIDLAMETSGNERVADSASLPEGGRLQLKIKGRYITVIRLDGKVFAIDSVCFHAGGPLGIGDIEDVNGRPCIVCPWHYYKIDVETGDKYYQQVKFENGKMVQGDWASNGVKQRVHAAEERDGGIYLTLSAQPSHVDSDEYACSAPCGDRVLSGGNKGVVRRGSGSMPATQNVGGDGRLPSGAVIKAAREAAQMSNPGAVGGGAALPGLVKSSSLKESSVAEEEAEAA</sequence>
<dbReference type="InterPro" id="IPR036922">
    <property type="entry name" value="Rieske_2Fe-2S_sf"/>
</dbReference>
<dbReference type="EMBL" id="HBFB01013733">
    <property type="protein sequence ID" value="CAD8676969.1"/>
    <property type="molecule type" value="Transcribed_RNA"/>
</dbReference>
<feature type="compositionally biased region" description="Low complexity" evidence="6">
    <location>
        <begin position="212"/>
        <end position="224"/>
    </location>
</feature>
<dbReference type="InterPro" id="IPR054716">
    <property type="entry name" value="Sol_Rieske_ferrdox_dom"/>
</dbReference>
<evidence type="ECO:0000256" key="6">
    <source>
        <dbReference type="SAM" id="MobiDB-lite"/>
    </source>
</evidence>
<reference evidence="8" key="1">
    <citation type="submission" date="2021-01" db="EMBL/GenBank/DDBJ databases">
        <authorList>
            <person name="Corre E."/>
            <person name="Pelletier E."/>
            <person name="Niang G."/>
            <person name="Scheremetjew M."/>
            <person name="Finn R."/>
            <person name="Kale V."/>
            <person name="Holt S."/>
            <person name="Cochrane G."/>
            <person name="Meng A."/>
            <person name="Brown T."/>
            <person name="Cohen L."/>
        </authorList>
    </citation>
    <scope>NUCLEOTIDE SEQUENCE</scope>
    <source>
        <strain evidence="8">SAG 11-49</strain>
    </source>
</reference>
<keyword evidence="2" id="KW-0479">Metal-binding</keyword>
<dbReference type="AlphaFoldDB" id="A0A7S0RGP4"/>
<proteinExistence type="predicted"/>
<dbReference type="PROSITE" id="PS51296">
    <property type="entry name" value="RIESKE"/>
    <property type="match status" value="1"/>
</dbReference>
<keyword evidence="4" id="KW-0411">Iron-sulfur</keyword>
<accession>A0A7S0RGP4</accession>
<protein>
    <recommendedName>
        <fullName evidence="7">Rieske domain-containing protein</fullName>
    </recommendedName>
</protein>
<keyword evidence="3" id="KW-0408">Iron</keyword>
<dbReference type="GO" id="GO:0051537">
    <property type="term" value="F:2 iron, 2 sulfur cluster binding"/>
    <property type="evidence" value="ECO:0007669"/>
    <property type="project" value="UniProtKB-KW"/>
</dbReference>
<feature type="domain" description="Rieske" evidence="7">
    <location>
        <begin position="19"/>
        <end position="133"/>
    </location>
</feature>
<dbReference type="Gene3D" id="2.102.10.10">
    <property type="entry name" value="Rieske [2Fe-2S] iron-sulphur domain"/>
    <property type="match status" value="1"/>
</dbReference>
<dbReference type="InterPro" id="IPR017941">
    <property type="entry name" value="Rieske_2Fe-2S"/>
</dbReference>
<evidence type="ECO:0000313" key="8">
    <source>
        <dbReference type="EMBL" id="CAD8676969.1"/>
    </source>
</evidence>
<evidence type="ECO:0000256" key="5">
    <source>
        <dbReference type="ARBA" id="ARBA00034078"/>
    </source>
</evidence>
<comment type="cofactor">
    <cofactor evidence="5">
        <name>[2Fe-2S] cluster</name>
        <dbReference type="ChEBI" id="CHEBI:190135"/>
    </cofactor>
</comment>
<dbReference type="PANTHER" id="PTHR21496:SF0">
    <property type="entry name" value="RIESKE DOMAIN-CONTAINING PROTEIN"/>
    <property type="match status" value="1"/>
</dbReference>
<dbReference type="SUPFAM" id="SSF50022">
    <property type="entry name" value="ISP domain"/>
    <property type="match status" value="1"/>
</dbReference>
<dbReference type="PANTHER" id="PTHR21496">
    <property type="entry name" value="FERREDOXIN-RELATED"/>
    <property type="match status" value="1"/>
</dbReference>
<evidence type="ECO:0000256" key="3">
    <source>
        <dbReference type="ARBA" id="ARBA00023004"/>
    </source>
</evidence>
<keyword evidence="1" id="KW-0001">2Fe-2S</keyword>
<dbReference type="GO" id="GO:0046872">
    <property type="term" value="F:metal ion binding"/>
    <property type="evidence" value="ECO:0007669"/>
    <property type="project" value="UniProtKB-KW"/>
</dbReference>
<gene>
    <name evidence="8" type="ORF">CLEI1391_LOCUS7728</name>
</gene>
<evidence type="ECO:0000256" key="2">
    <source>
        <dbReference type="ARBA" id="ARBA00022723"/>
    </source>
</evidence>
<evidence type="ECO:0000259" key="7">
    <source>
        <dbReference type="PROSITE" id="PS51296"/>
    </source>
</evidence>
<name>A0A7S0RGP4_9CHLO</name>